<evidence type="ECO:0000313" key="1">
    <source>
        <dbReference type="EMBL" id="KZT34323.1"/>
    </source>
</evidence>
<evidence type="ECO:0000313" key="2">
    <source>
        <dbReference type="Proteomes" id="UP000076798"/>
    </source>
</evidence>
<proteinExistence type="predicted"/>
<keyword evidence="2" id="KW-1185">Reference proteome</keyword>
<dbReference type="OrthoDB" id="3263651at2759"/>
<dbReference type="Proteomes" id="UP000076798">
    <property type="component" value="Unassembled WGS sequence"/>
</dbReference>
<protein>
    <recommendedName>
        <fullName evidence="3">HNH nuclease domain-containing protein</fullName>
    </recommendedName>
</protein>
<sequence length="297" mass="34520">MRRRDRQCLITGRQCDINPEEWGTFESSMCVRIFPLMDPSHVQRVFKGLANSPKTFAEAMQSSANAFIAQYGAAKAFSQHWCAVDVDDDYRIVTFLDCDDWDIPPDRRMITEHWTDENTRPSDNLLRWHFNQALIRWMIHDLQGQQDFITATSLVFAINRFELTPEDLRFTQQPGKSVFEAYMAQQLLGCCFELGNEFQDRFRPPDNSDVSPRLLTPQFEVNPEIEKMILELNLPVQKMSSLPTAPASPQLHPQEIYPQKTKPFGDEEFSFLNDWDKESAFNVDLIWTRPSESPQDT</sequence>
<accession>A0A165ZI16</accession>
<dbReference type="AlphaFoldDB" id="A0A165ZI16"/>
<evidence type="ECO:0008006" key="3">
    <source>
        <dbReference type="Google" id="ProtNLM"/>
    </source>
</evidence>
<name>A0A165ZI16_9AGAM</name>
<dbReference type="EMBL" id="KV428187">
    <property type="protein sequence ID" value="KZT34323.1"/>
    <property type="molecule type" value="Genomic_DNA"/>
</dbReference>
<gene>
    <name evidence="1" type="ORF">SISSUDRAFT_293641</name>
</gene>
<organism evidence="1 2">
    <name type="scientific">Sistotremastrum suecicum HHB10207 ss-3</name>
    <dbReference type="NCBI Taxonomy" id="1314776"/>
    <lineage>
        <taxon>Eukaryota</taxon>
        <taxon>Fungi</taxon>
        <taxon>Dikarya</taxon>
        <taxon>Basidiomycota</taxon>
        <taxon>Agaricomycotina</taxon>
        <taxon>Agaricomycetes</taxon>
        <taxon>Sistotremastrales</taxon>
        <taxon>Sistotremastraceae</taxon>
        <taxon>Sistotremastrum</taxon>
    </lineage>
</organism>
<reference evidence="1 2" key="1">
    <citation type="journal article" date="2016" name="Mol. Biol. Evol.">
        <title>Comparative Genomics of Early-Diverging Mushroom-Forming Fungi Provides Insights into the Origins of Lignocellulose Decay Capabilities.</title>
        <authorList>
            <person name="Nagy L.G."/>
            <person name="Riley R."/>
            <person name="Tritt A."/>
            <person name="Adam C."/>
            <person name="Daum C."/>
            <person name="Floudas D."/>
            <person name="Sun H."/>
            <person name="Yadav J.S."/>
            <person name="Pangilinan J."/>
            <person name="Larsson K.H."/>
            <person name="Matsuura K."/>
            <person name="Barry K."/>
            <person name="Labutti K."/>
            <person name="Kuo R."/>
            <person name="Ohm R.A."/>
            <person name="Bhattacharya S.S."/>
            <person name="Shirouzu T."/>
            <person name="Yoshinaga Y."/>
            <person name="Martin F.M."/>
            <person name="Grigoriev I.V."/>
            <person name="Hibbett D.S."/>
        </authorList>
    </citation>
    <scope>NUCLEOTIDE SEQUENCE [LARGE SCALE GENOMIC DNA]</scope>
    <source>
        <strain evidence="1 2">HHB10207 ss-3</strain>
    </source>
</reference>